<evidence type="ECO:0000313" key="1">
    <source>
        <dbReference type="EMBL" id="KAE8374335.1"/>
    </source>
</evidence>
<dbReference type="AlphaFoldDB" id="A0A5N7AWV6"/>
<name>A0A5N7AWV6_9EURO</name>
<organism evidence="1 2">
    <name type="scientific">Aspergillus bertholletiae</name>
    <dbReference type="NCBI Taxonomy" id="1226010"/>
    <lineage>
        <taxon>Eukaryota</taxon>
        <taxon>Fungi</taxon>
        <taxon>Dikarya</taxon>
        <taxon>Ascomycota</taxon>
        <taxon>Pezizomycotina</taxon>
        <taxon>Eurotiomycetes</taxon>
        <taxon>Eurotiomycetidae</taxon>
        <taxon>Eurotiales</taxon>
        <taxon>Aspergillaceae</taxon>
        <taxon>Aspergillus</taxon>
        <taxon>Aspergillus subgen. Circumdati</taxon>
    </lineage>
</organism>
<dbReference type="EMBL" id="ML736287">
    <property type="protein sequence ID" value="KAE8374335.1"/>
    <property type="molecule type" value="Genomic_DNA"/>
</dbReference>
<reference evidence="1 2" key="1">
    <citation type="submission" date="2019-04" db="EMBL/GenBank/DDBJ databases">
        <title>Friends and foes A comparative genomics studyof 23 Aspergillus species from section Flavi.</title>
        <authorList>
            <consortium name="DOE Joint Genome Institute"/>
            <person name="Kjaerbolling I."/>
            <person name="Vesth T."/>
            <person name="Frisvad J.C."/>
            <person name="Nybo J.L."/>
            <person name="Theobald S."/>
            <person name="Kildgaard S."/>
            <person name="Isbrandt T."/>
            <person name="Kuo A."/>
            <person name="Sato A."/>
            <person name="Lyhne E.K."/>
            <person name="Kogle M.E."/>
            <person name="Wiebenga A."/>
            <person name="Kun R.S."/>
            <person name="Lubbers R.J."/>
            <person name="Makela M.R."/>
            <person name="Barry K."/>
            <person name="Chovatia M."/>
            <person name="Clum A."/>
            <person name="Daum C."/>
            <person name="Haridas S."/>
            <person name="He G."/>
            <person name="LaButti K."/>
            <person name="Lipzen A."/>
            <person name="Mondo S."/>
            <person name="Riley R."/>
            <person name="Salamov A."/>
            <person name="Simmons B.A."/>
            <person name="Magnuson J.K."/>
            <person name="Henrissat B."/>
            <person name="Mortensen U.H."/>
            <person name="Larsen T.O."/>
            <person name="Devries R.P."/>
            <person name="Grigoriev I.V."/>
            <person name="Machida M."/>
            <person name="Baker S.E."/>
            <person name="Andersen M.R."/>
        </authorList>
    </citation>
    <scope>NUCLEOTIDE SEQUENCE [LARGE SCALE GENOMIC DNA]</scope>
    <source>
        <strain evidence="1 2">IBT 29228</strain>
    </source>
</reference>
<accession>A0A5N7AWV6</accession>
<gene>
    <name evidence="1" type="ORF">BDV26DRAFT_270129</name>
</gene>
<evidence type="ECO:0000313" key="2">
    <source>
        <dbReference type="Proteomes" id="UP000326198"/>
    </source>
</evidence>
<proteinExistence type="predicted"/>
<protein>
    <submittedName>
        <fullName evidence="1">Uncharacterized protein</fullName>
    </submittedName>
</protein>
<dbReference type="Proteomes" id="UP000326198">
    <property type="component" value="Unassembled WGS sequence"/>
</dbReference>
<sequence length="55" mass="6198">MRRFICAPKTFNRTVSPRIYSISLVDVVEANDPTPVSQSDCSSYLLPGVNRLARR</sequence>
<keyword evidence="2" id="KW-1185">Reference proteome</keyword>